<protein>
    <submittedName>
        <fullName evidence="1">Uncharacterized protein</fullName>
    </submittedName>
</protein>
<dbReference type="Proteomes" id="UP000249354">
    <property type="component" value="Unassembled WGS sequence"/>
</dbReference>
<proteinExistence type="predicted"/>
<sequence length="139" mass="15772">MVLEAAAKGVALVAGDFSGVAAFQEKSAFLIETLLKYVDDGLRDAIRALSACRAFDFEIYQLLGEKLSFVAASATFQRLVNFSFVRQMAQGVGAQYRIHDLLRRLDRSLEMVPVYRILAEHYELQGDIINWIYYNNRLD</sequence>
<accession>A0A2W4TN20</accession>
<comment type="caution">
    <text evidence="1">The sequence shown here is derived from an EMBL/GenBank/DDBJ whole genome shotgun (WGS) entry which is preliminary data.</text>
</comment>
<dbReference type="EMBL" id="QBMC01000275">
    <property type="protein sequence ID" value="PZO08427.1"/>
    <property type="molecule type" value="Genomic_DNA"/>
</dbReference>
<reference evidence="2" key="1">
    <citation type="submission" date="2018-04" db="EMBL/GenBank/DDBJ databases">
        <authorList>
            <person name="Cornet L."/>
        </authorList>
    </citation>
    <scope>NUCLEOTIDE SEQUENCE [LARGE SCALE GENOMIC DNA]</scope>
</reference>
<dbReference type="AlphaFoldDB" id="A0A2W4TN20"/>
<organism evidence="1 2">
    <name type="scientific">Leptolyngbya foveolarum</name>
    <dbReference type="NCBI Taxonomy" id="47253"/>
    <lineage>
        <taxon>Bacteria</taxon>
        <taxon>Bacillati</taxon>
        <taxon>Cyanobacteriota</taxon>
        <taxon>Cyanophyceae</taxon>
        <taxon>Leptolyngbyales</taxon>
        <taxon>Leptolyngbyaceae</taxon>
        <taxon>Leptolyngbya group</taxon>
        <taxon>Leptolyngbya</taxon>
    </lineage>
</organism>
<evidence type="ECO:0000313" key="2">
    <source>
        <dbReference type="Proteomes" id="UP000249354"/>
    </source>
</evidence>
<reference evidence="1 2" key="2">
    <citation type="submission" date="2018-06" db="EMBL/GenBank/DDBJ databases">
        <title>Metagenomic assembly of (sub)arctic Cyanobacteria and their associated microbiome from non-axenic cultures.</title>
        <authorList>
            <person name="Baurain D."/>
        </authorList>
    </citation>
    <scope>NUCLEOTIDE SEQUENCE [LARGE SCALE GENOMIC DNA]</scope>
    <source>
        <strain evidence="1">ULC129bin1</strain>
    </source>
</reference>
<evidence type="ECO:0000313" key="1">
    <source>
        <dbReference type="EMBL" id="PZO08427.1"/>
    </source>
</evidence>
<gene>
    <name evidence="1" type="ORF">DCF25_22175</name>
</gene>
<name>A0A2W4TN20_9CYAN</name>